<dbReference type="Gene3D" id="2.60.40.2470">
    <property type="entry name" value="SoxY domain"/>
    <property type="match status" value="1"/>
</dbReference>
<dbReference type="Pfam" id="PF13501">
    <property type="entry name" value="SoxY"/>
    <property type="match status" value="1"/>
</dbReference>
<evidence type="ECO:0000313" key="3">
    <source>
        <dbReference type="EMBL" id="SFK23201.1"/>
    </source>
</evidence>
<keyword evidence="4" id="KW-1185">Reference proteome</keyword>
<evidence type="ECO:0000256" key="1">
    <source>
        <dbReference type="SAM" id="SignalP"/>
    </source>
</evidence>
<dbReference type="EMBL" id="FOSQ01000001">
    <property type="protein sequence ID" value="SFK23201.1"/>
    <property type="molecule type" value="Genomic_DNA"/>
</dbReference>
<evidence type="ECO:0000259" key="2">
    <source>
        <dbReference type="Pfam" id="PF13501"/>
    </source>
</evidence>
<feature type="domain" description="Ig-like SoxY" evidence="2">
    <location>
        <begin position="37"/>
        <end position="143"/>
    </location>
</feature>
<dbReference type="InterPro" id="IPR038162">
    <property type="entry name" value="SoxY_sf"/>
</dbReference>
<keyword evidence="1" id="KW-0732">Signal</keyword>
<organism evidence="3 4">
    <name type="scientific">Falsiroseomonas stagni DSM 19981</name>
    <dbReference type="NCBI Taxonomy" id="1123062"/>
    <lineage>
        <taxon>Bacteria</taxon>
        <taxon>Pseudomonadati</taxon>
        <taxon>Pseudomonadota</taxon>
        <taxon>Alphaproteobacteria</taxon>
        <taxon>Acetobacterales</taxon>
        <taxon>Roseomonadaceae</taxon>
        <taxon>Falsiroseomonas</taxon>
    </lineage>
</organism>
<reference evidence="3 4" key="1">
    <citation type="submission" date="2016-10" db="EMBL/GenBank/DDBJ databases">
        <authorList>
            <person name="de Groot N.N."/>
        </authorList>
    </citation>
    <scope>NUCLEOTIDE SEQUENCE [LARGE SCALE GENOMIC DNA]</scope>
    <source>
        <strain evidence="3 4">DSM 19981</strain>
    </source>
</reference>
<gene>
    <name evidence="3" type="ORF">SAMN02745775_101667</name>
</gene>
<name>A0A1I3XVW2_9PROT</name>
<dbReference type="OrthoDB" id="9804570at2"/>
<proteinExistence type="predicted"/>
<feature type="signal peptide" evidence="1">
    <location>
        <begin position="1"/>
        <end position="24"/>
    </location>
</feature>
<dbReference type="STRING" id="1123062.SAMN02745775_101667"/>
<protein>
    <submittedName>
        <fullName evidence="3">Sulfur-oxidizing protein SoxY</fullName>
    </submittedName>
</protein>
<sequence>MNTPLPRRAAIGLLLLALPGAAVAQEDAVAAAIREQVGDTPATEGGITLRAPPVAENGGQVPVTVLVESPQTAEAHVTAIHVFATRNPTPGVASFRLTPLMARAEVQTRIRLAEDQRIIAVATMSDGTVRRTAAELRVTTGGCLS</sequence>
<dbReference type="InterPro" id="IPR016568">
    <property type="entry name" value="Sulphur_oxidation_SoxY"/>
</dbReference>
<feature type="chain" id="PRO_5011566922" evidence="1">
    <location>
        <begin position="25"/>
        <end position="145"/>
    </location>
</feature>
<evidence type="ECO:0000313" key="4">
    <source>
        <dbReference type="Proteomes" id="UP000199473"/>
    </source>
</evidence>
<dbReference type="PIRSF" id="PIRSF010312">
    <property type="entry name" value="Sulphur_oxidation_SoxY"/>
    <property type="match status" value="1"/>
</dbReference>
<accession>A0A1I3XVW2</accession>
<dbReference type="AlphaFoldDB" id="A0A1I3XVW2"/>
<dbReference type="Proteomes" id="UP000199473">
    <property type="component" value="Unassembled WGS sequence"/>
</dbReference>
<dbReference type="InterPro" id="IPR032711">
    <property type="entry name" value="SoxY"/>
</dbReference>
<dbReference type="RefSeq" id="WP_092955429.1">
    <property type="nucleotide sequence ID" value="NZ_FOSQ01000001.1"/>
</dbReference>